<evidence type="ECO:0000256" key="3">
    <source>
        <dbReference type="SAM" id="Coils"/>
    </source>
</evidence>
<gene>
    <name evidence="6" type="ORF">Salat_2215200</name>
</gene>
<evidence type="ECO:0000313" key="6">
    <source>
        <dbReference type="EMBL" id="KAK4418025.1"/>
    </source>
</evidence>
<feature type="region of interest" description="Disordered" evidence="4">
    <location>
        <begin position="597"/>
        <end position="655"/>
    </location>
</feature>
<dbReference type="SMART" id="SM00743">
    <property type="entry name" value="Agenet"/>
    <property type="match status" value="4"/>
</dbReference>
<dbReference type="Pfam" id="PF05266">
    <property type="entry name" value="DUF724"/>
    <property type="match status" value="1"/>
</dbReference>
<feature type="compositionally biased region" description="Polar residues" evidence="4">
    <location>
        <begin position="618"/>
        <end position="631"/>
    </location>
</feature>
<feature type="region of interest" description="Disordered" evidence="4">
    <location>
        <begin position="67"/>
        <end position="94"/>
    </location>
</feature>
<proteinExistence type="predicted"/>
<sequence length="1059" mass="119177">MNENDYYNGFGGKRGLLEKQQQKDKLKKAFELGLQLWAFGGQAGIKSSPGKLTQNMGGAAKHLQLLKPHPPQISSPPHRRRTSGHHDNFPEGSLVEVRTDEEDFKGVFFSATVLLPPAFPPKKATKKKSEKLYVEYNDLLADEDGSDRLREYVDVSFVRPAPPLQEIVKGFEPDDVVDAYYKDGWWTGVVKRVVEGGQRFVVTFQYPPDELEFGLAELRVHWDWVDGSWVRPGKQNIAGSMFDVGRKVEVSFDREDRRDAWFPATIREDLGNGAFVVEYCSEDTDNKAQALKVTIDSLHVRPCPPLLKDKNFDLLDKVDAFFNFGWWSGIITKALENSRYVVFFKQMKRDKEFYQAEIRPHMEWKDGKWFASTQLSQDVSVPSSDDGMCGHHTPENSIATVATVPVNYSGDRKDSCDGNSPSSLTLRKGQFEQLTSDNKRTSHMTAYLTETRQQLSDSRGALSQPLKELEEGNVLGSSQQVTHDRSIEEMLCVSVNPVSVNYIASSARQTATGDRSSDHPSWGRRLRRKQRNIDATEKIGEAVDPTSVKLQLESLELNIEGKEPDALGNTTPVQNEQVKEAERPVIIGLPCTETGSAEFGRRGKRGCRSSSKAIMSPGNDQMQQPNDSTNLKMKDSRQLEVGEFSDRRKRGRPRKLQIESVQTSVAENGVVGSDDFNRKDDNPHRVLEVGVMEVSLPNQEKMAFNNDDLTNGCSGPKSKEGSIMKRSLAKMHDEKVVKDSITQQENRAFKRGRRRVRGEKNALQVQDSLDPSGGKTTEVNCTLEVNKVVCEAPSNELDDEPLSKWIEGMHSSSFIDGSRPPVSTVEECIENGEKQRDNIALEEDSEKQPGNGMGASVSVDKGSIVPCEQQNLPFVKNTVLWKTIESMEVFQRIPQRPHFQPLENFRESSREGLAIGYMVTFSSVVEKTSRLQVNDPKSITDDILETLADLERQGFDVRAVRERVAELLSVKDKQERLVDEVNKLNNQILEHNREKSRINEEIREINEHIGKLQEKLSLAESAKEKEDDEIACLLARLKETEESIDNVGRDFEGIAASRL</sequence>
<keyword evidence="2" id="KW-0341">Growth regulation</keyword>
<protein>
    <submittedName>
        <fullName evidence="6">Protein AGENET DOMAIN (AGD)-CONTAINING P1</fullName>
    </submittedName>
</protein>
<keyword evidence="3" id="KW-0175">Coiled coil</keyword>
<feature type="domain" description="Agenet" evidence="5">
    <location>
        <begin position="169"/>
        <end position="226"/>
    </location>
</feature>
<dbReference type="Pfam" id="PF05641">
    <property type="entry name" value="Agenet"/>
    <property type="match status" value="2"/>
</dbReference>
<feature type="region of interest" description="Disordered" evidence="4">
    <location>
        <begin position="835"/>
        <end position="856"/>
    </location>
</feature>
<reference evidence="6" key="1">
    <citation type="submission" date="2020-06" db="EMBL/GenBank/DDBJ databases">
        <authorList>
            <person name="Li T."/>
            <person name="Hu X."/>
            <person name="Zhang T."/>
            <person name="Song X."/>
            <person name="Zhang H."/>
            <person name="Dai N."/>
            <person name="Sheng W."/>
            <person name="Hou X."/>
            <person name="Wei L."/>
        </authorList>
    </citation>
    <scope>NUCLEOTIDE SEQUENCE</scope>
    <source>
        <strain evidence="6">3651</strain>
        <tissue evidence="6">Leaf</tissue>
    </source>
</reference>
<evidence type="ECO:0000256" key="2">
    <source>
        <dbReference type="ARBA" id="ARBA00022604"/>
    </source>
</evidence>
<keyword evidence="1" id="KW-0813">Transport</keyword>
<evidence type="ECO:0000256" key="1">
    <source>
        <dbReference type="ARBA" id="ARBA00022448"/>
    </source>
</evidence>
<dbReference type="CDD" id="cd20405">
    <property type="entry name" value="Tudor_Agenet_AtDUF_rpt1_3"/>
    <property type="match status" value="2"/>
</dbReference>
<keyword evidence="7" id="KW-1185">Reference proteome</keyword>
<feature type="coiled-coil region" evidence="3">
    <location>
        <begin position="967"/>
        <end position="1043"/>
    </location>
</feature>
<evidence type="ECO:0000259" key="5">
    <source>
        <dbReference type="SMART" id="SM00743"/>
    </source>
</evidence>
<feature type="domain" description="Agenet" evidence="5">
    <location>
        <begin position="310"/>
        <end position="366"/>
    </location>
</feature>
<dbReference type="PANTHER" id="PTHR31917">
    <property type="entry name" value="AGENET DOMAIN-CONTAINING PROTEIN-RELATED"/>
    <property type="match status" value="1"/>
</dbReference>
<feature type="domain" description="Agenet" evidence="5">
    <location>
        <begin position="87"/>
        <end position="166"/>
    </location>
</feature>
<dbReference type="InterPro" id="IPR007930">
    <property type="entry name" value="DUF724"/>
</dbReference>
<dbReference type="PANTHER" id="PTHR31917:SF162">
    <property type="entry name" value="AGENET DOMAIN-CONTAINING PROTEIN"/>
    <property type="match status" value="1"/>
</dbReference>
<dbReference type="AlphaFoldDB" id="A0AAE2CDH1"/>
<dbReference type="InterPro" id="IPR008395">
    <property type="entry name" value="Agenet-like_dom"/>
</dbReference>
<feature type="domain" description="Agenet" evidence="5">
    <location>
        <begin position="240"/>
        <end position="308"/>
    </location>
</feature>
<accession>A0AAE2CDH1</accession>
<dbReference type="CDD" id="cd20406">
    <property type="entry name" value="Tudor_Agenet_AtDUF_rpt2_4"/>
    <property type="match status" value="2"/>
</dbReference>
<dbReference type="InterPro" id="IPR014002">
    <property type="entry name" value="Agenet_dom_plant"/>
</dbReference>
<dbReference type="Proteomes" id="UP001293254">
    <property type="component" value="Unassembled WGS sequence"/>
</dbReference>
<evidence type="ECO:0000256" key="4">
    <source>
        <dbReference type="SAM" id="MobiDB-lite"/>
    </source>
</evidence>
<comment type="caution">
    <text evidence="6">The sequence shown here is derived from an EMBL/GenBank/DDBJ whole genome shotgun (WGS) entry which is preliminary data.</text>
</comment>
<dbReference type="EMBL" id="JACGWO010000009">
    <property type="protein sequence ID" value="KAK4418025.1"/>
    <property type="molecule type" value="Genomic_DNA"/>
</dbReference>
<evidence type="ECO:0000313" key="7">
    <source>
        <dbReference type="Proteomes" id="UP001293254"/>
    </source>
</evidence>
<organism evidence="6 7">
    <name type="scientific">Sesamum alatum</name>
    <dbReference type="NCBI Taxonomy" id="300844"/>
    <lineage>
        <taxon>Eukaryota</taxon>
        <taxon>Viridiplantae</taxon>
        <taxon>Streptophyta</taxon>
        <taxon>Embryophyta</taxon>
        <taxon>Tracheophyta</taxon>
        <taxon>Spermatophyta</taxon>
        <taxon>Magnoliopsida</taxon>
        <taxon>eudicotyledons</taxon>
        <taxon>Gunneridae</taxon>
        <taxon>Pentapetalae</taxon>
        <taxon>asterids</taxon>
        <taxon>lamiids</taxon>
        <taxon>Lamiales</taxon>
        <taxon>Pedaliaceae</taxon>
        <taxon>Sesamum</taxon>
    </lineage>
</organism>
<name>A0AAE2CDH1_9LAMI</name>
<reference evidence="6" key="2">
    <citation type="journal article" date="2024" name="Plant">
        <title>Genomic evolution and insights into agronomic trait innovations of Sesamum species.</title>
        <authorList>
            <person name="Miao H."/>
            <person name="Wang L."/>
            <person name="Qu L."/>
            <person name="Liu H."/>
            <person name="Sun Y."/>
            <person name="Le M."/>
            <person name="Wang Q."/>
            <person name="Wei S."/>
            <person name="Zheng Y."/>
            <person name="Lin W."/>
            <person name="Duan Y."/>
            <person name="Cao H."/>
            <person name="Xiong S."/>
            <person name="Wang X."/>
            <person name="Wei L."/>
            <person name="Li C."/>
            <person name="Ma Q."/>
            <person name="Ju M."/>
            <person name="Zhao R."/>
            <person name="Li G."/>
            <person name="Mu C."/>
            <person name="Tian Q."/>
            <person name="Mei H."/>
            <person name="Zhang T."/>
            <person name="Gao T."/>
            <person name="Zhang H."/>
        </authorList>
    </citation>
    <scope>NUCLEOTIDE SEQUENCE</scope>
    <source>
        <strain evidence="6">3651</strain>
    </source>
</reference>
<feature type="compositionally biased region" description="Basic and acidic residues" evidence="4">
    <location>
        <begin position="632"/>
        <end position="646"/>
    </location>
</feature>